<proteinExistence type="inferred from homology"/>
<evidence type="ECO:0000256" key="6">
    <source>
        <dbReference type="SAM" id="SignalP"/>
    </source>
</evidence>
<dbReference type="InterPro" id="IPR023765">
    <property type="entry name" value="SBP_5_CS"/>
</dbReference>
<dbReference type="GO" id="GO:0030288">
    <property type="term" value="C:outer membrane-bounded periplasmic space"/>
    <property type="evidence" value="ECO:0007669"/>
    <property type="project" value="UniProtKB-ARBA"/>
</dbReference>
<dbReference type="Gene3D" id="3.40.190.10">
    <property type="entry name" value="Periplasmic binding protein-like II"/>
    <property type="match status" value="1"/>
</dbReference>
<keyword evidence="5" id="KW-0574">Periplasm</keyword>
<comment type="similarity">
    <text evidence="2">Belongs to the bacterial solute-binding protein 5 family.</text>
</comment>
<dbReference type="PIRSF" id="PIRSF002741">
    <property type="entry name" value="MppA"/>
    <property type="match status" value="1"/>
</dbReference>
<dbReference type="PANTHER" id="PTHR30290:SF9">
    <property type="entry name" value="OLIGOPEPTIDE-BINDING PROTEIN APPA"/>
    <property type="match status" value="1"/>
</dbReference>
<protein>
    <submittedName>
        <fullName evidence="8">Peptide/nickel transport system substrate-binding protein</fullName>
    </submittedName>
</protein>
<dbReference type="Pfam" id="PF00496">
    <property type="entry name" value="SBP_bac_5"/>
    <property type="match status" value="1"/>
</dbReference>
<evidence type="ECO:0000259" key="7">
    <source>
        <dbReference type="Pfam" id="PF00496"/>
    </source>
</evidence>
<dbReference type="InterPro" id="IPR039424">
    <property type="entry name" value="SBP_5"/>
</dbReference>
<feature type="domain" description="Solute-binding protein family 5" evidence="7">
    <location>
        <begin position="71"/>
        <end position="439"/>
    </location>
</feature>
<evidence type="ECO:0000313" key="8">
    <source>
        <dbReference type="EMBL" id="RBO97363.1"/>
    </source>
</evidence>
<sequence>MTSLLKKLLFCTVTAIGAAGISTASYAETLRWGGARDIFSLDPYSYGSTSNLAFLNHIYEGLVRYTPEFVVEPALATSWELIDNKVWRFKLREGVKFQDGSDFTSADVVASMKRVSHPSSPLRGNIPLFVGATAVDDYTVDIEVSSPSPLFLNDMTNIFMFDADWLVKNNSEMPTDVGGQVEGYTTFHTNGTGPFKLESRVPDSKTILVKHDGWWDDAKHNLDRIEFTPIASPATRVAALLSGEIDLVDGVPLQDVKRLESTPNIRVEQRPDLRTINLVFNRKEKLNDGRDNFFNDIRVRQAIDHAIDRDLLAKRVMRGMTHTAGTVVAPEIPGYTKELDIPTKYDPELSKKLLEEAGAVGTEFTYLCMNDESVNEEDVCSVIVTMLSRVGLKPKLDIAPRAVQAPKRSSGKSDMFMIGWANEPTLDAYSILVQVLSTRKGAAGVANYGGWSYPELDALTEKAALEMDRDKRLALESEALGIVKSEVIMVPLHQQPMAWAMTGKVEDVTIRADNKPRHWLTRITK</sequence>
<comment type="caution">
    <text evidence="8">The sequence shown here is derived from an EMBL/GenBank/DDBJ whole genome shotgun (WGS) entry which is preliminary data.</text>
</comment>
<reference evidence="8 9" key="1">
    <citation type="submission" date="2018-06" db="EMBL/GenBank/DDBJ databases">
        <title>Genomic Encyclopedia of Type Strains, Phase IV (KMG-IV): sequencing the most valuable type-strain genomes for metagenomic binning, comparative biology and taxonomic classification.</title>
        <authorList>
            <person name="Goeker M."/>
        </authorList>
    </citation>
    <scope>NUCLEOTIDE SEQUENCE [LARGE SCALE GENOMIC DNA]</scope>
    <source>
        <strain evidence="8 9">DSM 25619</strain>
    </source>
</reference>
<dbReference type="PROSITE" id="PS01040">
    <property type="entry name" value="SBP_BACTERIAL_5"/>
    <property type="match status" value="1"/>
</dbReference>
<comment type="subcellular location">
    <subcellularLocation>
        <location evidence="1">Periplasm</location>
    </subcellularLocation>
</comment>
<feature type="signal peptide" evidence="6">
    <location>
        <begin position="1"/>
        <end position="27"/>
    </location>
</feature>
<feature type="chain" id="PRO_5016669315" evidence="6">
    <location>
        <begin position="28"/>
        <end position="525"/>
    </location>
</feature>
<dbReference type="GO" id="GO:0015833">
    <property type="term" value="P:peptide transport"/>
    <property type="evidence" value="ECO:0007669"/>
    <property type="project" value="TreeGrafter"/>
</dbReference>
<dbReference type="PANTHER" id="PTHR30290">
    <property type="entry name" value="PERIPLASMIC BINDING COMPONENT OF ABC TRANSPORTER"/>
    <property type="match status" value="1"/>
</dbReference>
<gene>
    <name evidence="8" type="ORF">DFR47_102145</name>
</gene>
<evidence type="ECO:0000256" key="2">
    <source>
        <dbReference type="ARBA" id="ARBA00005695"/>
    </source>
</evidence>
<evidence type="ECO:0000256" key="1">
    <source>
        <dbReference type="ARBA" id="ARBA00004418"/>
    </source>
</evidence>
<dbReference type="GO" id="GO:1904680">
    <property type="term" value="F:peptide transmembrane transporter activity"/>
    <property type="evidence" value="ECO:0007669"/>
    <property type="project" value="TreeGrafter"/>
</dbReference>
<name>A0A366E4U8_9HYPH</name>
<accession>A0A366E4U8</accession>
<dbReference type="OrthoDB" id="9803988at2"/>
<evidence type="ECO:0000256" key="3">
    <source>
        <dbReference type="ARBA" id="ARBA00022448"/>
    </source>
</evidence>
<dbReference type="AlphaFoldDB" id="A0A366E4U8"/>
<dbReference type="GO" id="GO:0043190">
    <property type="term" value="C:ATP-binding cassette (ABC) transporter complex"/>
    <property type="evidence" value="ECO:0007669"/>
    <property type="project" value="InterPro"/>
</dbReference>
<evidence type="ECO:0000313" key="9">
    <source>
        <dbReference type="Proteomes" id="UP000252893"/>
    </source>
</evidence>
<keyword evidence="9" id="KW-1185">Reference proteome</keyword>
<evidence type="ECO:0000256" key="4">
    <source>
        <dbReference type="ARBA" id="ARBA00022729"/>
    </source>
</evidence>
<dbReference type="Gene3D" id="3.10.105.10">
    <property type="entry name" value="Dipeptide-binding Protein, Domain 3"/>
    <property type="match status" value="1"/>
</dbReference>
<dbReference type="RefSeq" id="WP_113943388.1">
    <property type="nucleotide sequence ID" value="NZ_JBHEEG010000002.1"/>
</dbReference>
<dbReference type="CDD" id="cd08498">
    <property type="entry name" value="PBP2_NikA_DppA_OppA_like_2"/>
    <property type="match status" value="1"/>
</dbReference>
<dbReference type="EMBL" id="QNRH01000002">
    <property type="protein sequence ID" value="RBO97363.1"/>
    <property type="molecule type" value="Genomic_DNA"/>
</dbReference>
<keyword evidence="4 6" id="KW-0732">Signal</keyword>
<dbReference type="InterPro" id="IPR030678">
    <property type="entry name" value="Peptide/Ni-bd"/>
</dbReference>
<dbReference type="SUPFAM" id="SSF53850">
    <property type="entry name" value="Periplasmic binding protein-like II"/>
    <property type="match status" value="1"/>
</dbReference>
<keyword evidence="3" id="KW-0813">Transport</keyword>
<organism evidence="8 9">
    <name type="scientific">Pseudochrobactrum asaccharolyticum</name>
    <dbReference type="NCBI Taxonomy" id="354351"/>
    <lineage>
        <taxon>Bacteria</taxon>
        <taxon>Pseudomonadati</taxon>
        <taxon>Pseudomonadota</taxon>
        <taxon>Alphaproteobacteria</taxon>
        <taxon>Hyphomicrobiales</taxon>
        <taxon>Brucellaceae</taxon>
        <taxon>Pseudochrobactrum</taxon>
    </lineage>
</organism>
<dbReference type="InterPro" id="IPR000914">
    <property type="entry name" value="SBP_5_dom"/>
</dbReference>
<dbReference type="Proteomes" id="UP000252893">
    <property type="component" value="Unassembled WGS sequence"/>
</dbReference>
<dbReference type="Gene3D" id="3.90.76.10">
    <property type="entry name" value="Dipeptide-binding Protein, Domain 1"/>
    <property type="match status" value="1"/>
</dbReference>
<evidence type="ECO:0000256" key="5">
    <source>
        <dbReference type="ARBA" id="ARBA00022764"/>
    </source>
</evidence>